<name>A0A1G5ABT9_9FIRM</name>
<sequence length="431" mass="48969">MKGKIFATALMTGSSLLFMSCAAPLPVTDEEDDVELTIETVEQPGEEALENNGHFFVKVDDKIYFHAPSETNLESASWFGEFAPYDYGDNVLMSYDPKNKKALKVGEKATFGNIFVMDGKLYTNYFKKEDGDMKGKAICYDLANNYEEGFIKSDSISAVDKEGKTLVTSIYSDGGTNLSIHSGEGSEFVIENVKECVACEGDKVFYVTEPDYGGTDEYRFWEYDLSDNKSVFLGYLPESEKGGDYYDFHQLTVDEEHQKVFFTLNYYSGAKNELTEVYFISATLGKEESLSCERTRDMNLNNQEGADPTAFTVASDGKMNSEVKGRPFYVTYDKLGHLIWYDKNCEKHIVDSKEKYGQVKDTDTGAIVEDPEIMEYIDGKIYIMRNILERAREDDMGWRMAYKRREVRVYSVDVNTGEETDIFNLIKDNTV</sequence>
<dbReference type="Proteomes" id="UP000183047">
    <property type="component" value="Unassembled WGS sequence"/>
</dbReference>
<feature type="signal peptide" evidence="1">
    <location>
        <begin position="1"/>
        <end position="22"/>
    </location>
</feature>
<dbReference type="PROSITE" id="PS51257">
    <property type="entry name" value="PROKAR_LIPOPROTEIN"/>
    <property type="match status" value="1"/>
</dbReference>
<evidence type="ECO:0000256" key="1">
    <source>
        <dbReference type="SAM" id="SignalP"/>
    </source>
</evidence>
<dbReference type="RefSeq" id="WP_074460971.1">
    <property type="nucleotide sequence ID" value="NZ_FMUR01000003.1"/>
</dbReference>
<organism evidence="2 3">
    <name type="scientific">Butyrivibrio hungatei</name>
    <dbReference type="NCBI Taxonomy" id="185008"/>
    <lineage>
        <taxon>Bacteria</taxon>
        <taxon>Bacillati</taxon>
        <taxon>Bacillota</taxon>
        <taxon>Clostridia</taxon>
        <taxon>Lachnospirales</taxon>
        <taxon>Lachnospiraceae</taxon>
        <taxon>Butyrivibrio</taxon>
    </lineage>
</organism>
<feature type="chain" id="PRO_5010201326" description="DUF5050 domain-containing protein" evidence="1">
    <location>
        <begin position="23"/>
        <end position="431"/>
    </location>
</feature>
<dbReference type="OrthoDB" id="2005451at2"/>
<reference evidence="3" key="1">
    <citation type="submission" date="2016-10" db="EMBL/GenBank/DDBJ databases">
        <authorList>
            <person name="Varghese N."/>
            <person name="Submissions S."/>
        </authorList>
    </citation>
    <scope>NUCLEOTIDE SEQUENCE [LARGE SCALE GENOMIC DNA]</scope>
    <source>
        <strain evidence="3">XBD2006</strain>
    </source>
</reference>
<gene>
    <name evidence="2" type="ORF">SAMN02910451_00090</name>
</gene>
<evidence type="ECO:0008006" key="4">
    <source>
        <dbReference type="Google" id="ProtNLM"/>
    </source>
</evidence>
<dbReference type="AlphaFoldDB" id="A0A1G5ABT9"/>
<protein>
    <recommendedName>
        <fullName evidence="4">DUF5050 domain-containing protein</fullName>
    </recommendedName>
</protein>
<evidence type="ECO:0000313" key="3">
    <source>
        <dbReference type="Proteomes" id="UP000183047"/>
    </source>
</evidence>
<keyword evidence="3" id="KW-1185">Reference proteome</keyword>
<proteinExistence type="predicted"/>
<keyword evidence="1" id="KW-0732">Signal</keyword>
<accession>A0A1G5ABT9</accession>
<evidence type="ECO:0000313" key="2">
    <source>
        <dbReference type="EMBL" id="SCX75354.1"/>
    </source>
</evidence>
<dbReference type="EMBL" id="FMUR01000003">
    <property type="protein sequence ID" value="SCX75354.1"/>
    <property type="molecule type" value="Genomic_DNA"/>
</dbReference>